<gene>
    <name evidence="1" type="ORF">GUJ93_ZPchr0009g2177</name>
</gene>
<accession>A0A8J5V5Y3</accession>
<reference evidence="1" key="1">
    <citation type="journal article" date="2021" name="bioRxiv">
        <title>Whole Genome Assembly and Annotation of Northern Wild Rice, Zizania palustris L., Supports a Whole Genome Duplication in the Zizania Genus.</title>
        <authorList>
            <person name="Haas M."/>
            <person name="Kono T."/>
            <person name="Macchietto M."/>
            <person name="Millas R."/>
            <person name="McGilp L."/>
            <person name="Shao M."/>
            <person name="Duquette J."/>
            <person name="Hirsch C.N."/>
            <person name="Kimball J."/>
        </authorList>
    </citation>
    <scope>NUCLEOTIDE SEQUENCE</scope>
    <source>
        <tissue evidence="1">Fresh leaf tissue</tissue>
    </source>
</reference>
<dbReference type="AlphaFoldDB" id="A0A8J5V5Y3"/>
<evidence type="ECO:0000313" key="2">
    <source>
        <dbReference type="Proteomes" id="UP000729402"/>
    </source>
</evidence>
<proteinExistence type="predicted"/>
<name>A0A8J5V5Y3_ZIZPA</name>
<sequence length="163" mass="18104">MFKSFDPNNPATECMPQAEVKYLCYFFSGKPSLLVDLRFMTYYVTNPWPLISNHPRGVMQHKNLKGKVLAKKNKHSKLAEVGKDGTTPLGKQRFVLDNSDESKSKYATTMQVVASMREVVDPSMMRVATVEDPLASLAVVGGDRPLMGPINLQVGSRALENVL</sequence>
<keyword evidence="2" id="KW-1185">Reference proteome</keyword>
<comment type="caution">
    <text evidence="1">The sequence shown here is derived from an EMBL/GenBank/DDBJ whole genome shotgun (WGS) entry which is preliminary data.</text>
</comment>
<dbReference type="EMBL" id="JAAALK010000289">
    <property type="protein sequence ID" value="KAG8048766.1"/>
    <property type="molecule type" value="Genomic_DNA"/>
</dbReference>
<dbReference type="Proteomes" id="UP000729402">
    <property type="component" value="Unassembled WGS sequence"/>
</dbReference>
<reference evidence="1" key="2">
    <citation type="submission" date="2021-02" db="EMBL/GenBank/DDBJ databases">
        <authorList>
            <person name="Kimball J.A."/>
            <person name="Haas M.W."/>
            <person name="Macchietto M."/>
            <person name="Kono T."/>
            <person name="Duquette J."/>
            <person name="Shao M."/>
        </authorList>
    </citation>
    <scope>NUCLEOTIDE SEQUENCE</scope>
    <source>
        <tissue evidence="1">Fresh leaf tissue</tissue>
    </source>
</reference>
<protein>
    <submittedName>
        <fullName evidence="1">Uncharacterized protein</fullName>
    </submittedName>
</protein>
<organism evidence="1 2">
    <name type="scientific">Zizania palustris</name>
    <name type="common">Northern wild rice</name>
    <dbReference type="NCBI Taxonomy" id="103762"/>
    <lineage>
        <taxon>Eukaryota</taxon>
        <taxon>Viridiplantae</taxon>
        <taxon>Streptophyta</taxon>
        <taxon>Embryophyta</taxon>
        <taxon>Tracheophyta</taxon>
        <taxon>Spermatophyta</taxon>
        <taxon>Magnoliopsida</taxon>
        <taxon>Liliopsida</taxon>
        <taxon>Poales</taxon>
        <taxon>Poaceae</taxon>
        <taxon>BOP clade</taxon>
        <taxon>Oryzoideae</taxon>
        <taxon>Oryzeae</taxon>
        <taxon>Zizaniinae</taxon>
        <taxon>Zizania</taxon>
    </lineage>
</organism>
<evidence type="ECO:0000313" key="1">
    <source>
        <dbReference type="EMBL" id="KAG8048766.1"/>
    </source>
</evidence>